<keyword evidence="2" id="KW-0732">Signal</keyword>
<protein>
    <submittedName>
        <fullName evidence="3">TrbC/VIRB2 family protein</fullName>
    </submittedName>
</protein>
<keyword evidence="1" id="KW-0472">Membrane</keyword>
<accession>A0A0D1CP84</accession>
<evidence type="ECO:0000256" key="2">
    <source>
        <dbReference type="SAM" id="SignalP"/>
    </source>
</evidence>
<gene>
    <name evidence="3" type="ORF">jaqu_16720</name>
</gene>
<reference evidence="3 4" key="1">
    <citation type="submission" date="2015-02" db="EMBL/GenBank/DDBJ databases">
        <title>Genome Sequence of Jannaschia aquimarina DSM28248, a member of the Roseobacter clade.</title>
        <authorList>
            <person name="Voget S."/>
            <person name="Daniel R."/>
        </authorList>
    </citation>
    <scope>NUCLEOTIDE SEQUENCE [LARGE SCALE GENOMIC DNA]</scope>
    <source>
        <strain evidence="3 4">GSW-M26</strain>
    </source>
</reference>
<evidence type="ECO:0000313" key="4">
    <source>
        <dbReference type="Proteomes" id="UP000032232"/>
    </source>
</evidence>
<dbReference type="InterPro" id="IPR007039">
    <property type="entry name" value="TrbC/VirB2"/>
</dbReference>
<dbReference type="Proteomes" id="UP000032232">
    <property type="component" value="Unassembled WGS sequence"/>
</dbReference>
<feature type="chain" id="PRO_5002239875" evidence="2">
    <location>
        <begin position="25"/>
        <end position="98"/>
    </location>
</feature>
<dbReference type="EMBL" id="JYFE01000031">
    <property type="protein sequence ID" value="KIT16577.1"/>
    <property type="molecule type" value="Genomic_DNA"/>
</dbReference>
<dbReference type="STRING" id="935700.jaqu_16720"/>
<dbReference type="RefSeq" id="WP_043918505.1">
    <property type="nucleotide sequence ID" value="NZ_FZPF01000017.1"/>
</dbReference>
<organism evidence="3 4">
    <name type="scientific">Jannaschia aquimarina</name>
    <dbReference type="NCBI Taxonomy" id="935700"/>
    <lineage>
        <taxon>Bacteria</taxon>
        <taxon>Pseudomonadati</taxon>
        <taxon>Pseudomonadota</taxon>
        <taxon>Alphaproteobacteria</taxon>
        <taxon>Rhodobacterales</taxon>
        <taxon>Roseobacteraceae</taxon>
        <taxon>Jannaschia</taxon>
    </lineage>
</organism>
<dbReference type="OrthoDB" id="9794816at2"/>
<dbReference type="PATRIC" id="fig|935700.4.peg.1734"/>
<keyword evidence="1" id="KW-0812">Transmembrane</keyword>
<keyword evidence="1" id="KW-1133">Transmembrane helix</keyword>
<feature type="transmembrane region" description="Helical" evidence="1">
    <location>
        <begin position="75"/>
        <end position="97"/>
    </location>
</feature>
<comment type="caution">
    <text evidence="3">The sequence shown here is derived from an EMBL/GenBank/DDBJ whole genome shotgun (WGS) entry which is preliminary data.</text>
</comment>
<feature type="signal peptide" evidence="2">
    <location>
        <begin position="1"/>
        <end position="24"/>
    </location>
</feature>
<dbReference type="Pfam" id="PF04956">
    <property type="entry name" value="TrbC"/>
    <property type="match status" value="1"/>
</dbReference>
<name>A0A0D1CP84_9RHOB</name>
<dbReference type="AlphaFoldDB" id="A0A0D1CP84"/>
<proteinExistence type="predicted"/>
<evidence type="ECO:0000313" key="3">
    <source>
        <dbReference type="EMBL" id="KIT16577.1"/>
    </source>
</evidence>
<keyword evidence="4" id="KW-1185">Reference proteome</keyword>
<sequence length="98" mass="10344">MTDNIHYVYAAIALFCVSASPAMAQAIDVSAFDAFLTSVLNALTGTTGRLIMTLVAAAVLMAGTFNFIDWSRVFQVLFVVVAIGVIPTIIQSIWGAAS</sequence>
<evidence type="ECO:0000256" key="1">
    <source>
        <dbReference type="SAM" id="Phobius"/>
    </source>
</evidence>
<feature type="transmembrane region" description="Helical" evidence="1">
    <location>
        <begin position="50"/>
        <end position="68"/>
    </location>
</feature>